<evidence type="ECO:0000313" key="4">
    <source>
        <dbReference type="Proteomes" id="UP001366503"/>
    </source>
</evidence>
<accession>A0ABU8KA11</accession>
<dbReference type="InterPro" id="IPR003767">
    <property type="entry name" value="Malate/L-lactate_DH-like"/>
</dbReference>
<keyword evidence="2" id="KW-0560">Oxidoreductase</keyword>
<dbReference type="Gene3D" id="1.10.1530.10">
    <property type="match status" value="1"/>
</dbReference>
<dbReference type="InterPro" id="IPR043144">
    <property type="entry name" value="Mal/L-sulf/L-lact_DH-like_ah"/>
</dbReference>
<dbReference type="SUPFAM" id="SSF89733">
    <property type="entry name" value="L-sulfolactate dehydrogenase-like"/>
    <property type="match status" value="1"/>
</dbReference>
<comment type="similarity">
    <text evidence="1">Belongs to the LDH2/MDH2 oxidoreductase family.</text>
</comment>
<dbReference type="InterPro" id="IPR043143">
    <property type="entry name" value="Mal/L-sulf/L-lact_DH-like_NADP"/>
</dbReference>
<sequence length="117" mass="12469">MMERCCLSGGHKGSPIATMIDILAGALTGSNFSHQVDCSAHPRAESAHTGQTIILIDPTKGNGSLRMFTQRIEDLVAAMADAGQTRLPGERRLAARKLAAERGIAIAAARWQQLMSL</sequence>
<name>A0ABU8KA11_9HYPH</name>
<protein>
    <submittedName>
        <fullName evidence="3">Ldh family oxidoreductase</fullName>
    </submittedName>
</protein>
<reference evidence="3 4" key="1">
    <citation type="submission" date="2022-12" db="EMBL/GenBank/DDBJ databases">
        <authorList>
            <person name="Muema E."/>
        </authorList>
    </citation>
    <scope>NUCLEOTIDE SEQUENCE [LARGE SCALE GENOMIC DNA]</scope>
    <source>
        <strain evidence="4">1330</strain>
    </source>
</reference>
<evidence type="ECO:0000313" key="3">
    <source>
        <dbReference type="EMBL" id="MEI9402492.1"/>
    </source>
</evidence>
<dbReference type="InterPro" id="IPR036111">
    <property type="entry name" value="Mal/L-sulfo/L-lacto_DH-like_sf"/>
</dbReference>
<dbReference type="PANTHER" id="PTHR11091:SF0">
    <property type="entry name" value="MALATE DEHYDROGENASE"/>
    <property type="match status" value="1"/>
</dbReference>
<organism evidence="3 4">
    <name type="scientific">Mesorhizobium argentiipisi</name>
    <dbReference type="NCBI Taxonomy" id="3015175"/>
    <lineage>
        <taxon>Bacteria</taxon>
        <taxon>Pseudomonadati</taxon>
        <taxon>Pseudomonadota</taxon>
        <taxon>Alphaproteobacteria</taxon>
        <taxon>Hyphomicrobiales</taxon>
        <taxon>Phyllobacteriaceae</taxon>
        <taxon>Mesorhizobium</taxon>
    </lineage>
</organism>
<dbReference type="EMBL" id="JAPYKO010000005">
    <property type="protein sequence ID" value="MEI9402492.1"/>
    <property type="molecule type" value="Genomic_DNA"/>
</dbReference>
<dbReference type="PANTHER" id="PTHR11091">
    <property type="entry name" value="OXIDOREDUCTASE-RELATED"/>
    <property type="match status" value="1"/>
</dbReference>
<proteinExistence type="inferred from homology"/>
<evidence type="ECO:0000256" key="2">
    <source>
        <dbReference type="ARBA" id="ARBA00023002"/>
    </source>
</evidence>
<gene>
    <name evidence="3" type="ORF">O7A05_10005</name>
</gene>
<dbReference type="Proteomes" id="UP001366503">
    <property type="component" value="Unassembled WGS sequence"/>
</dbReference>
<keyword evidence="4" id="KW-1185">Reference proteome</keyword>
<evidence type="ECO:0000256" key="1">
    <source>
        <dbReference type="ARBA" id="ARBA00006056"/>
    </source>
</evidence>
<dbReference type="RefSeq" id="WP_337092855.1">
    <property type="nucleotide sequence ID" value="NZ_JAPYKO010000005.1"/>
</dbReference>
<dbReference type="Gene3D" id="3.30.1370.60">
    <property type="entry name" value="Hypothetical oxidoreductase yiak, domain 2"/>
    <property type="match status" value="1"/>
</dbReference>
<comment type="caution">
    <text evidence="3">The sequence shown here is derived from an EMBL/GenBank/DDBJ whole genome shotgun (WGS) entry which is preliminary data.</text>
</comment>
<dbReference type="Pfam" id="PF02615">
    <property type="entry name" value="Ldh_2"/>
    <property type="match status" value="1"/>
</dbReference>